<dbReference type="InterPro" id="IPR002885">
    <property type="entry name" value="PPR_rpt"/>
</dbReference>
<evidence type="ECO:0000256" key="1">
    <source>
        <dbReference type="ARBA" id="ARBA00022737"/>
    </source>
</evidence>
<keyword evidence="6" id="KW-1185">Reference proteome</keyword>
<dbReference type="InterPro" id="IPR046848">
    <property type="entry name" value="E_motif"/>
</dbReference>
<feature type="repeat" description="PPR" evidence="2">
    <location>
        <begin position="160"/>
        <end position="190"/>
    </location>
</feature>
<dbReference type="InterPro" id="IPR011990">
    <property type="entry name" value="TPR-like_helical_dom_sf"/>
</dbReference>
<keyword evidence="4" id="KW-0812">Transmembrane</keyword>
<evidence type="ECO:0000256" key="4">
    <source>
        <dbReference type="SAM" id="Phobius"/>
    </source>
</evidence>
<evidence type="ECO:0000256" key="2">
    <source>
        <dbReference type="PROSITE-ProRule" id="PRU00708"/>
    </source>
</evidence>
<gene>
    <name evidence="5" type="ORF">D8674_040480</name>
</gene>
<sequence>MSLPAYTATPIQLPQLPKQPPPFLPLPNPSQSTSPNPNQYRKHTVSLERTKTPIDPTVSWTSSISHRCRNGHLAEALAHFIQMRQAGVEPNHVTFVTLLSGCAHFPAKGVLFGPSLHAYARKLGLDTNNVMVGTAVIDMYAKCGGVDFARLVFDGLDVKNSMSWNTMIDGYMKNGKVRDAVELFEKMPKRDAVSWTVLIGGFVKKGQFEQALEWFREMQLAGVEPDYVTIIAVIAACADLGTLGLGLWLNCFVMKRDFKDNVRISNSLVDMYSRCGCIGFARQVFENMPERTLVSWNSMIVGFAVNGHAEEALEFFNLMQKKGLKPDGVSFTGALTACSHAGLVDEGLHYFDNMKGVHRITPRIEHYGCIVDLYSRAGRLEDALGVIENMPMKPNEVVLGSLLAACRTIGNISLAERLMKYLSEVDPGVDSNYVLLANIYAAAGRWDGANKVRKKMKDLGVQKTPGCSSVEVDCNIHEFVAGDKSHVDTDCIYSTLELLSFELILCGYVPENIVREPYKFD</sequence>
<reference evidence="5 6" key="2">
    <citation type="submission" date="2019-11" db="EMBL/GenBank/DDBJ databases">
        <title>A de novo genome assembly of a pear dwarfing rootstock.</title>
        <authorList>
            <person name="Wang F."/>
            <person name="Wang J."/>
            <person name="Li S."/>
            <person name="Zhang Y."/>
            <person name="Fang M."/>
            <person name="Ma L."/>
            <person name="Zhao Y."/>
            <person name="Jiang S."/>
        </authorList>
    </citation>
    <scope>NUCLEOTIDE SEQUENCE [LARGE SCALE GENOMIC DNA]</scope>
    <source>
        <strain evidence="5">S2</strain>
        <tissue evidence="5">Leaf</tissue>
    </source>
</reference>
<dbReference type="Pfam" id="PF01535">
    <property type="entry name" value="PPR"/>
    <property type="match status" value="2"/>
</dbReference>
<keyword evidence="4" id="KW-1133">Transmembrane helix</keyword>
<dbReference type="PANTHER" id="PTHR47926">
    <property type="entry name" value="PENTATRICOPEPTIDE REPEAT-CONTAINING PROTEIN"/>
    <property type="match status" value="1"/>
</dbReference>
<dbReference type="Proteomes" id="UP000327157">
    <property type="component" value="Unassembled WGS sequence"/>
</dbReference>
<feature type="transmembrane region" description="Helical" evidence="4">
    <location>
        <begin position="227"/>
        <end position="249"/>
    </location>
</feature>
<dbReference type="FunFam" id="1.25.40.10:FF:000348">
    <property type="entry name" value="Pentatricopeptide repeat-containing protein chloroplastic"/>
    <property type="match status" value="1"/>
</dbReference>
<reference evidence="5 6" key="1">
    <citation type="submission" date="2019-09" db="EMBL/GenBank/DDBJ databases">
        <authorList>
            <person name="Ou C."/>
        </authorList>
    </citation>
    <scope>NUCLEOTIDE SEQUENCE [LARGE SCALE GENOMIC DNA]</scope>
    <source>
        <strain evidence="5">S2</strain>
        <tissue evidence="5">Leaf</tissue>
    </source>
</reference>
<proteinExistence type="predicted"/>
<dbReference type="Pfam" id="PF20431">
    <property type="entry name" value="E_motif"/>
    <property type="match status" value="1"/>
</dbReference>
<dbReference type="Gene3D" id="1.25.40.10">
    <property type="entry name" value="Tetratricopeptide repeat domain"/>
    <property type="match status" value="4"/>
</dbReference>
<feature type="compositionally biased region" description="Pro residues" evidence="3">
    <location>
        <begin position="17"/>
        <end position="28"/>
    </location>
</feature>
<comment type="caution">
    <text evidence="5">The sequence shown here is derived from an EMBL/GenBank/DDBJ whole genome shotgun (WGS) entry which is preliminary data.</text>
</comment>
<dbReference type="OrthoDB" id="185373at2759"/>
<feature type="repeat" description="PPR" evidence="2">
    <location>
        <begin position="191"/>
        <end position="225"/>
    </location>
</feature>
<keyword evidence="4" id="KW-0472">Membrane</keyword>
<dbReference type="GO" id="GO:0003723">
    <property type="term" value="F:RNA binding"/>
    <property type="evidence" value="ECO:0007669"/>
    <property type="project" value="InterPro"/>
</dbReference>
<dbReference type="AlphaFoldDB" id="A0A5N5GGA1"/>
<name>A0A5N5GGA1_9ROSA</name>
<dbReference type="EMBL" id="SMOL01000412">
    <property type="protein sequence ID" value="KAB2614515.1"/>
    <property type="molecule type" value="Genomic_DNA"/>
</dbReference>
<keyword evidence="1" id="KW-0677">Repeat</keyword>
<evidence type="ECO:0000313" key="5">
    <source>
        <dbReference type="EMBL" id="KAB2614515.1"/>
    </source>
</evidence>
<feature type="region of interest" description="Disordered" evidence="3">
    <location>
        <begin position="1"/>
        <end position="41"/>
    </location>
</feature>
<dbReference type="InterPro" id="IPR046960">
    <property type="entry name" value="PPR_At4g14850-like_plant"/>
</dbReference>
<protein>
    <submittedName>
        <fullName evidence="5">Pentatricopeptide repeat-containing protein</fullName>
    </submittedName>
</protein>
<feature type="compositionally biased region" description="Low complexity" evidence="3">
    <location>
        <begin position="29"/>
        <end position="39"/>
    </location>
</feature>
<feature type="repeat" description="PPR" evidence="2">
    <location>
        <begin position="56"/>
        <end position="90"/>
    </location>
</feature>
<dbReference type="GO" id="GO:0009451">
    <property type="term" value="P:RNA modification"/>
    <property type="evidence" value="ECO:0007669"/>
    <property type="project" value="InterPro"/>
</dbReference>
<dbReference type="PROSITE" id="PS51375">
    <property type="entry name" value="PPR"/>
    <property type="match status" value="4"/>
</dbReference>
<dbReference type="SUPFAM" id="SSF48452">
    <property type="entry name" value="TPR-like"/>
    <property type="match status" value="1"/>
</dbReference>
<dbReference type="NCBIfam" id="TIGR00756">
    <property type="entry name" value="PPR"/>
    <property type="match status" value="3"/>
</dbReference>
<evidence type="ECO:0000256" key="3">
    <source>
        <dbReference type="SAM" id="MobiDB-lite"/>
    </source>
</evidence>
<evidence type="ECO:0000313" key="6">
    <source>
        <dbReference type="Proteomes" id="UP000327157"/>
    </source>
</evidence>
<dbReference type="FunFam" id="1.25.40.10:FF:000184">
    <property type="entry name" value="Pentatricopeptide repeat-containing protein, chloroplastic"/>
    <property type="match status" value="1"/>
</dbReference>
<dbReference type="PANTHER" id="PTHR47926:SF510">
    <property type="entry name" value="PENTATRICOPEPTIDE REPEAT-CONTAINING PROTEIN"/>
    <property type="match status" value="1"/>
</dbReference>
<organism evidence="5 6">
    <name type="scientific">Pyrus ussuriensis x Pyrus communis</name>
    <dbReference type="NCBI Taxonomy" id="2448454"/>
    <lineage>
        <taxon>Eukaryota</taxon>
        <taxon>Viridiplantae</taxon>
        <taxon>Streptophyta</taxon>
        <taxon>Embryophyta</taxon>
        <taxon>Tracheophyta</taxon>
        <taxon>Spermatophyta</taxon>
        <taxon>Magnoliopsida</taxon>
        <taxon>eudicotyledons</taxon>
        <taxon>Gunneridae</taxon>
        <taxon>Pentapetalae</taxon>
        <taxon>rosids</taxon>
        <taxon>fabids</taxon>
        <taxon>Rosales</taxon>
        <taxon>Rosaceae</taxon>
        <taxon>Amygdaloideae</taxon>
        <taxon>Maleae</taxon>
        <taxon>Pyrus</taxon>
    </lineage>
</organism>
<accession>A0A5N5GGA1</accession>
<dbReference type="Pfam" id="PF13041">
    <property type="entry name" value="PPR_2"/>
    <property type="match status" value="4"/>
</dbReference>
<feature type="repeat" description="PPR" evidence="2">
    <location>
        <begin position="292"/>
        <end position="326"/>
    </location>
</feature>